<comment type="caution">
    <text evidence="1">The sequence shown here is derived from an EMBL/GenBank/DDBJ whole genome shotgun (WGS) entry which is preliminary data.</text>
</comment>
<dbReference type="AlphaFoldDB" id="A0A561SEW4"/>
<reference evidence="1 2" key="1">
    <citation type="submission" date="2019-06" db="EMBL/GenBank/DDBJ databases">
        <title>Sequencing the genomes of 1000 actinobacteria strains.</title>
        <authorList>
            <person name="Klenk H.-P."/>
        </authorList>
    </citation>
    <scope>NUCLEOTIDE SEQUENCE [LARGE SCALE GENOMIC DNA]</scope>
    <source>
        <strain evidence="1 2">DSM 44826</strain>
    </source>
</reference>
<sequence length="147" mass="15880">MANDHVIVHGERGCTGKSQTLQPGAYDTSALDDDDFISSVTIPKGWTVTLYEDSKFAGRSKTLTATGDVGDDFDNITSSLTVSSPDKEAIVKVGDTHKDGKGSTITVEQNDVDVDSKSLLKLTQRFPPKYESIMVLSFTMTIDQPGM</sequence>
<dbReference type="InterPro" id="IPR011024">
    <property type="entry name" value="G_crystallin-like"/>
</dbReference>
<keyword evidence="2" id="KW-1185">Reference proteome</keyword>
<dbReference type="OrthoDB" id="315328at2"/>
<evidence type="ECO:0000313" key="2">
    <source>
        <dbReference type="Proteomes" id="UP000317940"/>
    </source>
</evidence>
<dbReference type="RefSeq" id="WP_145911320.1">
    <property type="nucleotide sequence ID" value="NZ_BAAAMZ010000049.1"/>
</dbReference>
<dbReference type="SUPFAM" id="SSF49695">
    <property type="entry name" value="gamma-Crystallin-like"/>
    <property type="match status" value="1"/>
</dbReference>
<dbReference type="EMBL" id="VIWT01000006">
    <property type="protein sequence ID" value="TWF73388.1"/>
    <property type="molecule type" value="Genomic_DNA"/>
</dbReference>
<proteinExistence type="predicted"/>
<evidence type="ECO:0000313" key="1">
    <source>
        <dbReference type="EMBL" id="TWF73388.1"/>
    </source>
</evidence>
<organism evidence="1 2">
    <name type="scientific">Kitasatospora viridis</name>
    <dbReference type="NCBI Taxonomy" id="281105"/>
    <lineage>
        <taxon>Bacteria</taxon>
        <taxon>Bacillati</taxon>
        <taxon>Actinomycetota</taxon>
        <taxon>Actinomycetes</taxon>
        <taxon>Kitasatosporales</taxon>
        <taxon>Streptomycetaceae</taxon>
        <taxon>Kitasatospora</taxon>
    </lineage>
</organism>
<dbReference type="Gene3D" id="2.60.20.10">
    <property type="entry name" value="Crystallins"/>
    <property type="match status" value="1"/>
</dbReference>
<protein>
    <submittedName>
        <fullName evidence="1">Uncharacterized protein</fullName>
    </submittedName>
</protein>
<name>A0A561SEW4_9ACTN</name>
<gene>
    <name evidence="1" type="ORF">FHX73_16539</name>
</gene>
<dbReference type="Proteomes" id="UP000317940">
    <property type="component" value="Unassembled WGS sequence"/>
</dbReference>
<accession>A0A561SEW4</accession>